<name>A0AA89C508_PINIB</name>
<feature type="transmembrane region" description="Helical" evidence="9">
    <location>
        <begin position="138"/>
        <end position="163"/>
    </location>
</feature>
<proteinExistence type="inferred from homology"/>
<dbReference type="InterPro" id="IPR017452">
    <property type="entry name" value="GPCR_Rhodpsn_7TM"/>
</dbReference>
<dbReference type="CDD" id="cd00637">
    <property type="entry name" value="7tm_classA_rhodopsin-like"/>
    <property type="match status" value="1"/>
</dbReference>
<evidence type="ECO:0000256" key="3">
    <source>
        <dbReference type="ARBA" id="ARBA00022989"/>
    </source>
</evidence>
<dbReference type="GO" id="GO:0004930">
    <property type="term" value="F:G protein-coupled receptor activity"/>
    <property type="evidence" value="ECO:0007669"/>
    <property type="project" value="UniProtKB-KW"/>
</dbReference>
<feature type="transmembrane region" description="Helical" evidence="9">
    <location>
        <begin position="252"/>
        <end position="276"/>
    </location>
</feature>
<dbReference type="InterPro" id="IPR000276">
    <property type="entry name" value="GPCR_Rhodpsn"/>
</dbReference>
<accession>A0AA89C508</accession>
<dbReference type="PANTHER" id="PTHR24238">
    <property type="entry name" value="G-PROTEIN COUPLED RECEPTOR"/>
    <property type="match status" value="1"/>
</dbReference>
<comment type="subcellular location">
    <subcellularLocation>
        <location evidence="1">Membrane</location>
        <topology evidence="1">Multi-pass membrane protein</topology>
    </subcellularLocation>
</comment>
<evidence type="ECO:0000256" key="2">
    <source>
        <dbReference type="ARBA" id="ARBA00022692"/>
    </source>
</evidence>
<keyword evidence="5 9" id="KW-0472">Membrane</keyword>
<dbReference type="EMBL" id="VSWD01000001">
    <property type="protein sequence ID" value="KAK3109134.1"/>
    <property type="molecule type" value="Genomic_DNA"/>
</dbReference>
<comment type="similarity">
    <text evidence="8">Belongs to the G-protein coupled receptor 1 family.</text>
</comment>
<feature type="transmembrane region" description="Helical" evidence="9">
    <location>
        <begin position="27"/>
        <end position="49"/>
    </location>
</feature>
<gene>
    <name evidence="11" type="ORF">FSP39_023669</name>
</gene>
<evidence type="ECO:0000256" key="7">
    <source>
        <dbReference type="ARBA" id="ARBA00023224"/>
    </source>
</evidence>
<keyword evidence="2 8" id="KW-0812">Transmembrane</keyword>
<comment type="caution">
    <text evidence="11">The sequence shown here is derived from an EMBL/GenBank/DDBJ whole genome shotgun (WGS) entry which is preliminary data.</text>
</comment>
<dbReference type="SUPFAM" id="SSF81321">
    <property type="entry name" value="Family A G protein-coupled receptor-like"/>
    <property type="match status" value="1"/>
</dbReference>
<feature type="transmembrane region" description="Helical" evidence="9">
    <location>
        <begin position="98"/>
        <end position="117"/>
    </location>
</feature>
<dbReference type="PROSITE" id="PS00237">
    <property type="entry name" value="G_PROTEIN_RECEP_F1_1"/>
    <property type="match status" value="1"/>
</dbReference>
<evidence type="ECO:0000313" key="11">
    <source>
        <dbReference type="EMBL" id="KAK3109134.1"/>
    </source>
</evidence>
<evidence type="ECO:0000256" key="4">
    <source>
        <dbReference type="ARBA" id="ARBA00023040"/>
    </source>
</evidence>
<keyword evidence="3 9" id="KW-1133">Transmembrane helix</keyword>
<keyword evidence="12" id="KW-1185">Reference proteome</keyword>
<dbReference type="PANTHER" id="PTHR24238:SF47">
    <property type="entry name" value="ECDYSTEROIDS_DOPAMINE RECEPTOR-RELATED"/>
    <property type="match status" value="1"/>
</dbReference>
<feature type="transmembrane region" description="Helical" evidence="9">
    <location>
        <begin position="187"/>
        <end position="211"/>
    </location>
</feature>
<evidence type="ECO:0000256" key="6">
    <source>
        <dbReference type="ARBA" id="ARBA00023170"/>
    </source>
</evidence>
<feature type="transmembrane region" description="Helical" evidence="9">
    <location>
        <begin position="56"/>
        <end position="78"/>
    </location>
</feature>
<dbReference type="PRINTS" id="PR00237">
    <property type="entry name" value="GPCRRHODOPSN"/>
</dbReference>
<dbReference type="GO" id="GO:0016020">
    <property type="term" value="C:membrane"/>
    <property type="evidence" value="ECO:0007669"/>
    <property type="project" value="UniProtKB-SubCell"/>
</dbReference>
<keyword evidence="6 8" id="KW-0675">Receptor</keyword>
<reference evidence="11" key="1">
    <citation type="submission" date="2019-08" db="EMBL/GenBank/DDBJ databases">
        <title>The improved chromosome-level genome for the pearl oyster Pinctada fucata martensii using PacBio sequencing and Hi-C.</title>
        <authorList>
            <person name="Zheng Z."/>
        </authorList>
    </citation>
    <scope>NUCLEOTIDE SEQUENCE</scope>
    <source>
        <strain evidence="11">ZZ-2019</strain>
        <tissue evidence="11">Adductor muscle</tissue>
    </source>
</reference>
<dbReference type="AlphaFoldDB" id="A0AA89C508"/>
<dbReference type="PROSITE" id="PS50262">
    <property type="entry name" value="G_PROTEIN_RECEP_F1_2"/>
    <property type="match status" value="1"/>
</dbReference>
<evidence type="ECO:0000259" key="10">
    <source>
        <dbReference type="PROSITE" id="PS50262"/>
    </source>
</evidence>
<dbReference type="Pfam" id="PF00001">
    <property type="entry name" value="7tm_1"/>
    <property type="match status" value="1"/>
</dbReference>
<sequence>MMNSSSLFDLDLSVYEWHHYQENGQAVVAYLVILMVIGIVGNGHVLLVYGRARTKLNYHIFVMALAINDFTACTIILPNEITYIRYNFTYKNGVTCKLFCFLSCTLVFTSMLLLMLTGYERYRRICTPYKEQLTRKTIFIVFAAVSGISCLLSTPVFVTYGIVDTVMAEHPYLNGTKCGILDDTLTYAYFGAILLTGTIIFTFIGAGYFMIARVLIRQKRYTLKTQSNKTKFKPTSHSVRFQNNSIAIRNTISLMLVSVVSYLGSIPLFILVLLKFADEDVFARAIQGLGQAGTEILMKGYFINNVVNPIVYIIVDTQFRERVRVSIWPFGGFFVSVDIDI</sequence>
<protein>
    <recommendedName>
        <fullName evidence="10">G-protein coupled receptors family 1 profile domain-containing protein</fullName>
    </recommendedName>
</protein>
<evidence type="ECO:0000256" key="8">
    <source>
        <dbReference type="RuleBase" id="RU000688"/>
    </source>
</evidence>
<dbReference type="Proteomes" id="UP001186944">
    <property type="component" value="Unassembled WGS sequence"/>
</dbReference>
<organism evidence="11 12">
    <name type="scientific">Pinctada imbricata</name>
    <name type="common">Atlantic pearl-oyster</name>
    <name type="synonym">Pinctada martensii</name>
    <dbReference type="NCBI Taxonomy" id="66713"/>
    <lineage>
        <taxon>Eukaryota</taxon>
        <taxon>Metazoa</taxon>
        <taxon>Spiralia</taxon>
        <taxon>Lophotrochozoa</taxon>
        <taxon>Mollusca</taxon>
        <taxon>Bivalvia</taxon>
        <taxon>Autobranchia</taxon>
        <taxon>Pteriomorphia</taxon>
        <taxon>Pterioida</taxon>
        <taxon>Pterioidea</taxon>
        <taxon>Pteriidae</taxon>
        <taxon>Pinctada</taxon>
    </lineage>
</organism>
<keyword evidence="4 8" id="KW-0297">G-protein coupled receptor</keyword>
<dbReference type="Gene3D" id="1.20.1070.10">
    <property type="entry name" value="Rhodopsin 7-helix transmembrane proteins"/>
    <property type="match status" value="1"/>
</dbReference>
<evidence type="ECO:0000313" key="12">
    <source>
        <dbReference type="Proteomes" id="UP001186944"/>
    </source>
</evidence>
<evidence type="ECO:0000256" key="5">
    <source>
        <dbReference type="ARBA" id="ARBA00023136"/>
    </source>
</evidence>
<evidence type="ECO:0000256" key="9">
    <source>
        <dbReference type="SAM" id="Phobius"/>
    </source>
</evidence>
<evidence type="ECO:0000256" key="1">
    <source>
        <dbReference type="ARBA" id="ARBA00004141"/>
    </source>
</evidence>
<feature type="domain" description="G-protein coupled receptors family 1 profile" evidence="10">
    <location>
        <begin position="41"/>
        <end position="312"/>
    </location>
</feature>
<keyword evidence="7 8" id="KW-0807">Transducer</keyword>